<name>A0A9P3UJK4_LYOSH</name>
<proteinExistence type="predicted"/>
<evidence type="ECO:0000313" key="2">
    <source>
        <dbReference type="EMBL" id="GLB37059.1"/>
    </source>
</evidence>
<organism evidence="2 3">
    <name type="scientific">Lyophyllum shimeji</name>
    <name type="common">Hon-shimeji</name>
    <name type="synonym">Tricholoma shimeji</name>
    <dbReference type="NCBI Taxonomy" id="47721"/>
    <lineage>
        <taxon>Eukaryota</taxon>
        <taxon>Fungi</taxon>
        <taxon>Dikarya</taxon>
        <taxon>Basidiomycota</taxon>
        <taxon>Agaricomycotina</taxon>
        <taxon>Agaricomycetes</taxon>
        <taxon>Agaricomycetidae</taxon>
        <taxon>Agaricales</taxon>
        <taxon>Tricholomatineae</taxon>
        <taxon>Lyophyllaceae</taxon>
        <taxon>Lyophyllum</taxon>
    </lineage>
</organism>
<dbReference type="GO" id="GO:0005737">
    <property type="term" value="C:cytoplasm"/>
    <property type="evidence" value="ECO:0007669"/>
    <property type="project" value="TreeGrafter"/>
</dbReference>
<dbReference type="GO" id="GO:0070292">
    <property type="term" value="P:N-acylphosphatidylethanolamine metabolic process"/>
    <property type="evidence" value="ECO:0007669"/>
    <property type="project" value="TreeGrafter"/>
</dbReference>
<sequence>MTLMRQTIKVFETVEAVKLRKARTTPPCKPSHWIDEAGTRFKNPWPSFRPHDASDQFYIIFQWNNRIPKVPGNVRELIPIRQPTWGAGSDDPSMMKATWLGHASVLLELPCRSQLSTDTSRSSVPSRGIRILFDPIFSDYPSPVQCGPLKRYSPPPCQVTDVPEIDAVIISHDHYDHLDANTIRSLMSRNPKPHVFAPAGTKDIFTSMGVPSDRCHILDWWDTRRLSVELPARGNDDDQASTPLQVDITCTPSQHNSGRAFMDRFFNAKTLWSSWAVEEVFDAEGSTSESNPGKRTVGKKAYFAGDTGYQSILQGQEYPPCPVFKEIGERFGGFDLAMIPIGAYRGTRYMSPVHCSPWDSVRVFQDVKAKKALAVHWGTWILSEEEVDQPPKDLKTACTDAGIEEGSFVVCDMGETPFF</sequence>
<accession>A0A9P3UJK4</accession>
<gene>
    <name evidence="2" type="primary">EFM4</name>
    <name evidence="2" type="ORF">LshimejAT787_0401100</name>
</gene>
<dbReference type="Proteomes" id="UP001063166">
    <property type="component" value="Unassembled WGS sequence"/>
</dbReference>
<reference evidence="2" key="1">
    <citation type="submission" date="2022-07" db="EMBL/GenBank/DDBJ databases">
        <title>The genome of Lyophyllum shimeji provides insight into the initial evolution of ectomycorrhizal fungal genome.</title>
        <authorList>
            <person name="Kobayashi Y."/>
            <person name="Shibata T."/>
            <person name="Hirakawa H."/>
            <person name="Shigenobu S."/>
            <person name="Nishiyama T."/>
            <person name="Yamada A."/>
            <person name="Hasebe M."/>
            <person name="Kawaguchi M."/>
        </authorList>
    </citation>
    <scope>NUCLEOTIDE SEQUENCE</scope>
    <source>
        <strain evidence="2">AT787</strain>
    </source>
</reference>
<dbReference type="PANTHER" id="PTHR15032">
    <property type="entry name" value="N-ACYL-PHOSPHATIDYLETHANOLAMINE-HYDROLYZING PHOSPHOLIPASE D"/>
    <property type="match status" value="1"/>
</dbReference>
<dbReference type="EMBL" id="BRPK01000004">
    <property type="protein sequence ID" value="GLB37059.1"/>
    <property type="molecule type" value="Genomic_DNA"/>
</dbReference>
<keyword evidence="3" id="KW-1185">Reference proteome</keyword>
<dbReference type="InterPro" id="IPR001279">
    <property type="entry name" value="Metallo-B-lactamas"/>
</dbReference>
<protein>
    <submittedName>
        <fullName evidence="2">Beta-lactamase superfamily domain containing protein</fullName>
    </submittedName>
</protein>
<dbReference type="InterPro" id="IPR036866">
    <property type="entry name" value="RibonucZ/Hydroxyglut_hydro"/>
</dbReference>
<comment type="caution">
    <text evidence="2">The sequence shown here is derived from an EMBL/GenBank/DDBJ whole genome shotgun (WGS) entry which is preliminary data.</text>
</comment>
<evidence type="ECO:0000313" key="3">
    <source>
        <dbReference type="Proteomes" id="UP001063166"/>
    </source>
</evidence>
<dbReference type="AlphaFoldDB" id="A0A9P3UJK4"/>
<dbReference type="Gene3D" id="3.60.15.10">
    <property type="entry name" value="Ribonuclease Z/Hydroxyacylglutathione hydrolase-like"/>
    <property type="match status" value="1"/>
</dbReference>
<dbReference type="Pfam" id="PF12706">
    <property type="entry name" value="Lactamase_B_2"/>
    <property type="match status" value="1"/>
</dbReference>
<dbReference type="SUPFAM" id="SSF56281">
    <property type="entry name" value="Metallo-hydrolase/oxidoreductase"/>
    <property type="match status" value="1"/>
</dbReference>
<dbReference type="GO" id="GO:0070291">
    <property type="term" value="P:N-acylethanolamine metabolic process"/>
    <property type="evidence" value="ECO:0007669"/>
    <property type="project" value="TreeGrafter"/>
</dbReference>
<feature type="domain" description="Metallo-beta-lactamase" evidence="1">
    <location>
        <begin position="130"/>
        <end position="377"/>
    </location>
</feature>
<dbReference type="OrthoDB" id="332863at2759"/>
<dbReference type="GO" id="GO:0070290">
    <property type="term" value="F:N-acylphosphatidylethanolamine-specific phospholipase D activity"/>
    <property type="evidence" value="ECO:0007669"/>
    <property type="project" value="TreeGrafter"/>
</dbReference>
<dbReference type="PANTHER" id="PTHR15032:SF4">
    <property type="entry name" value="N-ACYL-PHOSPHATIDYLETHANOLAMINE-HYDROLYZING PHOSPHOLIPASE D"/>
    <property type="match status" value="1"/>
</dbReference>
<evidence type="ECO:0000259" key="1">
    <source>
        <dbReference type="Pfam" id="PF12706"/>
    </source>
</evidence>